<sequence>MTAELKRLRRRCEAIAGQLPLMHPFDVHELCRRVAEQRGRPIHLMPVTGLSEAHGVWLSTDTADLIFYEDGTALPHQEHIILHELSHLLCGHYRAGIPEAEHIRSLLPHLDFKVIRTMLARTSYQAAEEQEAELLASIIRHQAERLTPNDVGRRIRAAFDWPRRTHG</sequence>
<reference evidence="1 2" key="1">
    <citation type="submission" date="2020-01" db="EMBL/GenBank/DDBJ databases">
        <title>Kibdelosporangium persica a novel Actinomycetes from a hot desert in Iran.</title>
        <authorList>
            <person name="Safaei N."/>
            <person name="Zaburannyi N."/>
            <person name="Mueller R."/>
            <person name="Wink J."/>
        </authorList>
    </citation>
    <scope>NUCLEOTIDE SEQUENCE [LARGE SCALE GENOMIC DNA]</scope>
    <source>
        <strain evidence="1 2">4NS15</strain>
    </source>
</reference>
<organism evidence="1 2">
    <name type="scientific">Kibdelosporangium persicum</name>
    <dbReference type="NCBI Taxonomy" id="2698649"/>
    <lineage>
        <taxon>Bacteria</taxon>
        <taxon>Bacillati</taxon>
        <taxon>Actinomycetota</taxon>
        <taxon>Actinomycetes</taxon>
        <taxon>Pseudonocardiales</taxon>
        <taxon>Pseudonocardiaceae</taxon>
        <taxon>Kibdelosporangium</taxon>
    </lineage>
</organism>
<dbReference type="Proteomes" id="UP000763557">
    <property type="component" value="Unassembled WGS sequence"/>
</dbReference>
<evidence type="ECO:0000313" key="2">
    <source>
        <dbReference type="Proteomes" id="UP000763557"/>
    </source>
</evidence>
<comment type="caution">
    <text evidence="1">The sequence shown here is derived from an EMBL/GenBank/DDBJ whole genome shotgun (WGS) entry which is preliminary data.</text>
</comment>
<gene>
    <name evidence="1" type="ORF">GC106_52090</name>
</gene>
<name>A0ABX2F9S5_9PSEU</name>
<proteinExistence type="predicted"/>
<accession>A0ABX2F9S5</accession>
<dbReference type="RefSeq" id="WP_173136527.1">
    <property type="nucleotide sequence ID" value="NZ_CBCSGW010000009.1"/>
</dbReference>
<evidence type="ECO:0000313" key="1">
    <source>
        <dbReference type="EMBL" id="NRN67968.1"/>
    </source>
</evidence>
<protein>
    <submittedName>
        <fullName evidence="1">Toxin-antitoxin system, toxin component</fullName>
    </submittedName>
</protein>
<keyword evidence="2" id="KW-1185">Reference proteome</keyword>
<dbReference type="EMBL" id="JAAATY010000017">
    <property type="protein sequence ID" value="NRN67968.1"/>
    <property type="molecule type" value="Genomic_DNA"/>
</dbReference>